<name>A0ABD3E3J1_9LAMI</name>
<reference evidence="11" key="1">
    <citation type="journal article" date="2024" name="IScience">
        <title>Strigolactones Initiate the Formation of Haustorium-like Structures in Castilleja.</title>
        <authorList>
            <person name="Buerger M."/>
            <person name="Peterson D."/>
            <person name="Chory J."/>
        </authorList>
    </citation>
    <scope>NUCLEOTIDE SEQUENCE [LARGE SCALE GENOMIC DNA]</scope>
</reference>
<evidence type="ECO:0000256" key="2">
    <source>
        <dbReference type="ARBA" id="ARBA00006728"/>
    </source>
</evidence>
<dbReference type="Proteomes" id="UP001632038">
    <property type="component" value="Unassembled WGS sequence"/>
</dbReference>
<dbReference type="Gene3D" id="3.10.20.90">
    <property type="entry name" value="Phosphatidylinositol 3-kinase Catalytic Subunit, Chain A, domain 1"/>
    <property type="match status" value="1"/>
</dbReference>
<comment type="subunit">
    <text evidence="8">Homodimers and heterodimers.</text>
</comment>
<dbReference type="GO" id="GO:0009734">
    <property type="term" value="P:auxin-activated signaling pathway"/>
    <property type="evidence" value="ECO:0007669"/>
    <property type="project" value="UniProtKB-UniRule"/>
</dbReference>
<keyword evidence="5 8" id="KW-0804">Transcription</keyword>
<dbReference type="GO" id="GO:0005634">
    <property type="term" value="C:nucleus"/>
    <property type="evidence" value="ECO:0007669"/>
    <property type="project" value="UniProtKB-SubCell"/>
</dbReference>
<dbReference type="InterPro" id="IPR033389">
    <property type="entry name" value="AUX/IAA_dom"/>
</dbReference>
<evidence type="ECO:0000259" key="9">
    <source>
        <dbReference type="PROSITE" id="PS51745"/>
    </source>
</evidence>
<evidence type="ECO:0000313" key="10">
    <source>
        <dbReference type="EMBL" id="KAL3649056.1"/>
    </source>
</evidence>
<proteinExistence type="inferred from homology"/>
<dbReference type="Pfam" id="PF02309">
    <property type="entry name" value="AUX_IAA"/>
    <property type="match status" value="1"/>
</dbReference>
<dbReference type="PROSITE" id="PS51745">
    <property type="entry name" value="PB1"/>
    <property type="match status" value="1"/>
</dbReference>
<evidence type="ECO:0000256" key="6">
    <source>
        <dbReference type="ARBA" id="ARBA00023242"/>
    </source>
</evidence>
<comment type="caution">
    <text evidence="10">The sequence shown here is derived from an EMBL/GenBank/DDBJ whole genome shotgun (WGS) entry which is preliminary data.</text>
</comment>
<dbReference type="InterPro" id="IPR053793">
    <property type="entry name" value="PB1-like"/>
</dbReference>
<evidence type="ECO:0000256" key="3">
    <source>
        <dbReference type="ARBA" id="ARBA00022491"/>
    </source>
</evidence>
<feature type="domain" description="PB1" evidence="9">
    <location>
        <begin position="54"/>
        <end position="139"/>
    </location>
</feature>
<evidence type="ECO:0000256" key="7">
    <source>
        <dbReference type="ARBA" id="ARBA00023294"/>
    </source>
</evidence>
<sequence length="145" mass="16454">MMKEESGDSKCVSINSSDHQTAALAPKAQIVGWPPVKSYRKNNIQQIKTENESGMFVKVSMDGAPYLRKIDLKLYSGYSELLKALEAMFKLSIGEYTEREGYKGSDYAFAYEDKDGDLMLVGDVPFEYNVYVILQETENHERSRS</sequence>
<comment type="function">
    <text evidence="8">Aux/IAA proteins are short-lived transcriptional factors that function as repressors of early auxin response genes at low auxin concentrations.</text>
</comment>
<accession>A0ABD3E3J1</accession>
<keyword evidence="3 8" id="KW-0678">Repressor</keyword>
<keyword evidence="6 8" id="KW-0539">Nucleus</keyword>
<dbReference type="PANTHER" id="PTHR31734:SF242">
    <property type="entry name" value="AUXIN-RESPONSIVE PROTEIN IAA1"/>
    <property type="match status" value="1"/>
</dbReference>
<dbReference type="AlphaFoldDB" id="A0ABD3E3J1"/>
<comment type="subcellular location">
    <subcellularLocation>
        <location evidence="1 8">Nucleus</location>
    </subcellularLocation>
</comment>
<dbReference type="PANTHER" id="PTHR31734">
    <property type="entry name" value="AUXIN-RESPONSIVE PROTEIN IAA17"/>
    <property type="match status" value="1"/>
</dbReference>
<comment type="similarity">
    <text evidence="2 8">Belongs to the Aux/IAA family.</text>
</comment>
<organism evidence="10 11">
    <name type="scientific">Castilleja foliolosa</name>
    <dbReference type="NCBI Taxonomy" id="1961234"/>
    <lineage>
        <taxon>Eukaryota</taxon>
        <taxon>Viridiplantae</taxon>
        <taxon>Streptophyta</taxon>
        <taxon>Embryophyta</taxon>
        <taxon>Tracheophyta</taxon>
        <taxon>Spermatophyta</taxon>
        <taxon>Magnoliopsida</taxon>
        <taxon>eudicotyledons</taxon>
        <taxon>Gunneridae</taxon>
        <taxon>Pentapetalae</taxon>
        <taxon>asterids</taxon>
        <taxon>lamiids</taxon>
        <taxon>Lamiales</taxon>
        <taxon>Orobanchaceae</taxon>
        <taxon>Pedicularideae</taxon>
        <taxon>Castillejinae</taxon>
        <taxon>Castilleja</taxon>
    </lineage>
</organism>
<keyword evidence="11" id="KW-1185">Reference proteome</keyword>
<evidence type="ECO:0000256" key="1">
    <source>
        <dbReference type="ARBA" id="ARBA00004123"/>
    </source>
</evidence>
<dbReference type="InterPro" id="IPR003311">
    <property type="entry name" value="AUX_IAA"/>
</dbReference>
<dbReference type="SUPFAM" id="SSF54277">
    <property type="entry name" value="CAD &amp; PB1 domains"/>
    <property type="match status" value="1"/>
</dbReference>
<evidence type="ECO:0000256" key="4">
    <source>
        <dbReference type="ARBA" id="ARBA00023015"/>
    </source>
</evidence>
<evidence type="ECO:0000313" key="11">
    <source>
        <dbReference type="Proteomes" id="UP001632038"/>
    </source>
</evidence>
<protein>
    <recommendedName>
        <fullName evidence="8">Auxin-responsive protein</fullName>
    </recommendedName>
</protein>
<evidence type="ECO:0000256" key="5">
    <source>
        <dbReference type="ARBA" id="ARBA00023163"/>
    </source>
</evidence>
<dbReference type="EMBL" id="JAVIJP010000007">
    <property type="protein sequence ID" value="KAL3649056.1"/>
    <property type="molecule type" value="Genomic_DNA"/>
</dbReference>
<gene>
    <name evidence="10" type="primary">IAA3</name>
    <name evidence="10" type="ORF">CASFOL_005459</name>
</gene>
<keyword evidence="7 8" id="KW-0927">Auxin signaling pathway</keyword>
<evidence type="ECO:0000256" key="8">
    <source>
        <dbReference type="RuleBase" id="RU004549"/>
    </source>
</evidence>
<keyword evidence="4 8" id="KW-0805">Transcription regulation</keyword>